<accession>A0A0B6YDL5</accession>
<evidence type="ECO:0000256" key="1">
    <source>
        <dbReference type="SAM" id="Phobius"/>
    </source>
</evidence>
<keyword evidence="1" id="KW-0812">Transmembrane</keyword>
<name>A0A0B6YDL5_9EUPU</name>
<proteinExistence type="predicted"/>
<keyword evidence="1" id="KW-1133">Transmembrane helix</keyword>
<sequence>LIFADHKGSPDSLLEKVKRELLISENDSGLDIGWIVCIVLACILLLTTIAFVYWKRSLLPCVRYKAVHNPGNSVSV</sequence>
<feature type="non-terminal residue" evidence="2">
    <location>
        <position position="1"/>
    </location>
</feature>
<reference evidence="2" key="1">
    <citation type="submission" date="2014-12" db="EMBL/GenBank/DDBJ databases">
        <title>Insight into the proteome of Arion vulgaris.</title>
        <authorList>
            <person name="Aradska J."/>
            <person name="Bulat T."/>
            <person name="Smidak R."/>
            <person name="Sarate P."/>
            <person name="Gangsoo J."/>
            <person name="Sialana F."/>
            <person name="Bilban M."/>
            <person name="Lubec G."/>
        </authorList>
    </citation>
    <scope>NUCLEOTIDE SEQUENCE</scope>
    <source>
        <tissue evidence="2">Skin</tissue>
    </source>
</reference>
<dbReference type="EMBL" id="HACG01007409">
    <property type="protein sequence ID" value="CEK54274.1"/>
    <property type="molecule type" value="Transcribed_RNA"/>
</dbReference>
<feature type="transmembrane region" description="Helical" evidence="1">
    <location>
        <begin position="32"/>
        <end position="54"/>
    </location>
</feature>
<keyword evidence="1" id="KW-0472">Membrane</keyword>
<protein>
    <submittedName>
        <fullName evidence="2">Uncharacterized protein</fullName>
    </submittedName>
</protein>
<evidence type="ECO:0000313" key="2">
    <source>
        <dbReference type="EMBL" id="CEK54274.1"/>
    </source>
</evidence>
<gene>
    <name evidence="2" type="primary">ORF22393</name>
</gene>
<organism evidence="2">
    <name type="scientific">Arion vulgaris</name>
    <dbReference type="NCBI Taxonomy" id="1028688"/>
    <lineage>
        <taxon>Eukaryota</taxon>
        <taxon>Metazoa</taxon>
        <taxon>Spiralia</taxon>
        <taxon>Lophotrochozoa</taxon>
        <taxon>Mollusca</taxon>
        <taxon>Gastropoda</taxon>
        <taxon>Heterobranchia</taxon>
        <taxon>Euthyneura</taxon>
        <taxon>Panpulmonata</taxon>
        <taxon>Eupulmonata</taxon>
        <taxon>Stylommatophora</taxon>
        <taxon>Helicina</taxon>
        <taxon>Arionoidea</taxon>
        <taxon>Arionidae</taxon>
        <taxon>Arion</taxon>
    </lineage>
</organism>
<dbReference type="AlphaFoldDB" id="A0A0B6YDL5"/>